<dbReference type="EMBL" id="PNIN01000063">
    <property type="protein sequence ID" value="PMP69764.1"/>
    <property type="molecule type" value="Genomic_DNA"/>
</dbReference>
<name>A0A2J6WH91_9BACT</name>
<evidence type="ECO:0000256" key="1">
    <source>
        <dbReference type="SAM" id="Phobius"/>
    </source>
</evidence>
<dbReference type="Proteomes" id="UP000242881">
    <property type="component" value="Unassembled WGS sequence"/>
</dbReference>
<proteinExistence type="predicted"/>
<reference evidence="2 3" key="1">
    <citation type="submission" date="2018-01" db="EMBL/GenBank/DDBJ databases">
        <title>Metagenomic assembled genomes from two thermal pools in the Uzon Caldera, Kamchatka, Russia.</title>
        <authorList>
            <person name="Wilkins L."/>
            <person name="Ettinger C."/>
        </authorList>
    </citation>
    <scope>NUCLEOTIDE SEQUENCE [LARGE SCALE GENOMIC DNA]</scope>
    <source>
        <strain evidence="2">ZAV-05</strain>
    </source>
</reference>
<evidence type="ECO:0000313" key="3">
    <source>
        <dbReference type="Proteomes" id="UP000242881"/>
    </source>
</evidence>
<sequence length="100" mass="11436">MKGYELKQKISKIYRFATKITIYAAVLITIVSFILDIFDIKLSVITKLEWIILSMLIATPFLGIIVAIFYYYTHKNTRILLSALGIIIFITAVLIKGYIS</sequence>
<dbReference type="RefSeq" id="WP_424606093.1">
    <property type="nucleotide sequence ID" value="NZ_JBNAVA010000011.1"/>
</dbReference>
<protein>
    <submittedName>
        <fullName evidence="2">Uncharacterized protein</fullName>
    </submittedName>
</protein>
<feature type="transmembrane region" description="Helical" evidence="1">
    <location>
        <begin position="20"/>
        <end position="38"/>
    </location>
</feature>
<organism evidence="2 3">
    <name type="scientific">Calditerrivibrio nitroreducens</name>
    <dbReference type="NCBI Taxonomy" id="477976"/>
    <lineage>
        <taxon>Bacteria</taxon>
        <taxon>Pseudomonadati</taxon>
        <taxon>Deferribacterota</taxon>
        <taxon>Deferribacteres</taxon>
        <taxon>Deferribacterales</taxon>
        <taxon>Calditerrivibrionaceae</taxon>
    </lineage>
</organism>
<evidence type="ECO:0000313" key="2">
    <source>
        <dbReference type="EMBL" id="PMP69764.1"/>
    </source>
</evidence>
<comment type="caution">
    <text evidence="2">The sequence shown here is derived from an EMBL/GenBank/DDBJ whole genome shotgun (WGS) entry which is preliminary data.</text>
</comment>
<keyword evidence="1" id="KW-1133">Transmembrane helix</keyword>
<keyword evidence="1" id="KW-0472">Membrane</keyword>
<accession>A0A2J6WH91</accession>
<gene>
    <name evidence="2" type="ORF">C0187_06370</name>
</gene>
<feature type="transmembrane region" description="Helical" evidence="1">
    <location>
        <begin position="79"/>
        <end position="99"/>
    </location>
</feature>
<feature type="transmembrane region" description="Helical" evidence="1">
    <location>
        <begin position="50"/>
        <end position="72"/>
    </location>
</feature>
<dbReference type="AlphaFoldDB" id="A0A2J6WH91"/>
<keyword evidence="1" id="KW-0812">Transmembrane</keyword>